<dbReference type="OrthoDB" id="9799036at2"/>
<dbReference type="Pfam" id="PF13279">
    <property type="entry name" value="4HBT_2"/>
    <property type="match status" value="1"/>
</dbReference>
<gene>
    <name evidence="3" type="ORF">HRUBRA_02659</name>
</gene>
<evidence type="ECO:0000313" key="3">
    <source>
        <dbReference type="EMBL" id="KGE02681.1"/>
    </source>
</evidence>
<dbReference type="Gene3D" id="3.10.129.10">
    <property type="entry name" value="Hotdog Thioesterase"/>
    <property type="match status" value="1"/>
</dbReference>
<protein>
    <submittedName>
        <fullName evidence="3">Putative 4-hydroxybenzoyl-CoA thioesterase</fullName>
    </submittedName>
</protein>
<comment type="similarity">
    <text evidence="1">Belongs to the 4-hydroxybenzoyl-CoA thioesterase family.</text>
</comment>
<dbReference type="Proteomes" id="UP000029640">
    <property type="component" value="Unassembled WGS sequence"/>
</dbReference>
<keyword evidence="2" id="KW-0378">Hydrolase</keyword>
<sequence length="144" mass="15790">MSEREQPRRGAYRVFYPVSTRWADNDIYGHVNNVVYYAWFDSAVNRYLIEEGGLDIAGGTIVAFVVSSGCDYLAPVTYPEAIEVGMRVDRLGNSSVRYGVAIFRAGEDTACAHGHFVHVFVERASSRAVAIPGGLRAALDRLAA</sequence>
<evidence type="ECO:0000313" key="4">
    <source>
        <dbReference type="Proteomes" id="UP000029640"/>
    </source>
</evidence>
<dbReference type="SUPFAM" id="SSF54637">
    <property type="entry name" value="Thioesterase/thiol ester dehydrase-isomerase"/>
    <property type="match status" value="1"/>
</dbReference>
<reference evidence="3 4" key="1">
    <citation type="journal article" date="2014" name="Genome Announc.">
        <title>Genome Sequence of Gammaproteobacterial Pseudohaliea rubra Type Strain DSM 19751, Isolated from Coastal Seawater of the Mediterranean Sea.</title>
        <authorList>
            <person name="Spring S."/>
            <person name="Fiebig A."/>
            <person name="Riedel T."/>
            <person name="Goker M."/>
            <person name="Klenk H.P."/>
        </authorList>
    </citation>
    <scope>NUCLEOTIDE SEQUENCE [LARGE SCALE GENOMIC DNA]</scope>
    <source>
        <strain evidence="3 4">DSM 19751</strain>
    </source>
</reference>
<dbReference type="STRING" id="1265313.HRUBRA_02659"/>
<dbReference type="PANTHER" id="PTHR31793:SF27">
    <property type="entry name" value="NOVEL THIOESTERASE SUPERFAMILY DOMAIN AND SAPOSIN A-TYPE DOMAIN CONTAINING PROTEIN (0610012H03RIK)"/>
    <property type="match status" value="1"/>
</dbReference>
<comment type="caution">
    <text evidence="3">The sequence shown here is derived from an EMBL/GenBank/DDBJ whole genome shotgun (WGS) entry which is preliminary data.</text>
</comment>
<evidence type="ECO:0000256" key="1">
    <source>
        <dbReference type="ARBA" id="ARBA00005953"/>
    </source>
</evidence>
<dbReference type="CDD" id="cd00586">
    <property type="entry name" value="4HBT"/>
    <property type="match status" value="1"/>
</dbReference>
<dbReference type="InterPro" id="IPR050563">
    <property type="entry name" value="4-hydroxybenzoyl-CoA_TE"/>
</dbReference>
<name>A0A095XSP3_9GAMM</name>
<dbReference type="AlphaFoldDB" id="A0A095XSP3"/>
<proteinExistence type="inferred from homology"/>
<evidence type="ECO:0000256" key="2">
    <source>
        <dbReference type="ARBA" id="ARBA00022801"/>
    </source>
</evidence>
<dbReference type="eggNOG" id="COG0824">
    <property type="taxonomic scope" value="Bacteria"/>
</dbReference>
<dbReference type="EMBL" id="AUVB01000085">
    <property type="protein sequence ID" value="KGE02681.1"/>
    <property type="molecule type" value="Genomic_DNA"/>
</dbReference>
<dbReference type="PATRIC" id="fig|1265313.6.peg.2618"/>
<dbReference type="RefSeq" id="WP_035514064.1">
    <property type="nucleotide sequence ID" value="NZ_KN234747.1"/>
</dbReference>
<keyword evidence="4" id="KW-1185">Reference proteome</keyword>
<accession>A0A095XSP3</accession>
<dbReference type="GO" id="GO:0047617">
    <property type="term" value="F:fatty acyl-CoA hydrolase activity"/>
    <property type="evidence" value="ECO:0007669"/>
    <property type="project" value="TreeGrafter"/>
</dbReference>
<dbReference type="InterPro" id="IPR029069">
    <property type="entry name" value="HotDog_dom_sf"/>
</dbReference>
<organism evidence="3 4">
    <name type="scientific">Pseudohaliea rubra DSM 19751</name>
    <dbReference type="NCBI Taxonomy" id="1265313"/>
    <lineage>
        <taxon>Bacteria</taxon>
        <taxon>Pseudomonadati</taxon>
        <taxon>Pseudomonadota</taxon>
        <taxon>Gammaproteobacteria</taxon>
        <taxon>Cellvibrionales</taxon>
        <taxon>Halieaceae</taxon>
        <taxon>Pseudohaliea</taxon>
    </lineage>
</organism>
<dbReference type="PANTHER" id="PTHR31793">
    <property type="entry name" value="4-HYDROXYBENZOYL-COA THIOESTERASE FAMILY MEMBER"/>
    <property type="match status" value="1"/>
</dbReference>
<dbReference type="HOGENOM" id="CLU_101141_0_1_6"/>